<dbReference type="Gene3D" id="3.40.50.980">
    <property type="match status" value="1"/>
</dbReference>
<reference evidence="1 2" key="1">
    <citation type="journal article" date="2020" name="ISME J.">
        <title>Uncovering the hidden diversity of litter-decomposition mechanisms in mushroom-forming fungi.</title>
        <authorList>
            <person name="Floudas D."/>
            <person name="Bentzer J."/>
            <person name="Ahren D."/>
            <person name="Johansson T."/>
            <person name="Persson P."/>
            <person name="Tunlid A."/>
        </authorList>
    </citation>
    <scope>NUCLEOTIDE SEQUENCE [LARGE SCALE GENOMIC DNA]</scope>
    <source>
        <strain evidence="1 2">CBS 291.85</strain>
    </source>
</reference>
<comment type="caution">
    <text evidence="1">The sequence shown here is derived from an EMBL/GenBank/DDBJ whole genome shotgun (WGS) entry which is preliminary data.</text>
</comment>
<dbReference type="AlphaFoldDB" id="A0A8H5CAQ0"/>
<dbReference type="EMBL" id="JAACJM010000201">
    <property type="protein sequence ID" value="KAF5338043.1"/>
    <property type="molecule type" value="Genomic_DNA"/>
</dbReference>
<organism evidence="1 2">
    <name type="scientific">Tetrapyrgos nigripes</name>
    <dbReference type="NCBI Taxonomy" id="182062"/>
    <lineage>
        <taxon>Eukaryota</taxon>
        <taxon>Fungi</taxon>
        <taxon>Dikarya</taxon>
        <taxon>Basidiomycota</taxon>
        <taxon>Agaricomycotina</taxon>
        <taxon>Agaricomycetes</taxon>
        <taxon>Agaricomycetidae</taxon>
        <taxon>Agaricales</taxon>
        <taxon>Marasmiineae</taxon>
        <taxon>Marasmiaceae</taxon>
        <taxon>Tetrapyrgos</taxon>
    </lineage>
</organism>
<protein>
    <submittedName>
        <fullName evidence="1">Uncharacterized protein</fullName>
    </submittedName>
</protein>
<evidence type="ECO:0000313" key="2">
    <source>
        <dbReference type="Proteomes" id="UP000559256"/>
    </source>
</evidence>
<name>A0A8H5CAQ0_9AGAR</name>
<keyword evidence="2" id="KW-1185">Reference proteome</keyword>
<sequence length="127" mass="14238">MIVLPTGPENALALLSLAAYHTTAPVNASCTAAELREDATRLNARAVVTTKDVAERLELRALRQELQCEVVFVEPRTSGPSGLFDMSIMGQINTRHHYPTPFIYLTTNPLFYTPPERAERRKLYLTH</sequence>
<gene>
    <name evidence="1" type="ORF">D9758_014243</name>
</gene>
<dbReference type="OrthoDB" id="2962993at2759"/>
<evidence type="ECO:0000313" key="1">
    <source>
        <dbReference type="EMBL" id="KAF5338043.1"/>
    </source>
</evidence>
<proteinExistence type="predicted"/>
<dbReference type="Proteomes" id="UP000559256">
    <property type="component" value="Unassembled WGS sequence"/>
</dbReference>
<accession>A0A8H5CAQ0</accession>